<reference evidence="1 2" key="1">
    <citation type="submission" date="2017-05" db="EMBL/GenBank/DDBJ databases">
        <title>Acinetobacter populi ANC 5415 (= PBJ7), whole genome shotgun sequencing project.</title>
        <authorList>
            <person name="Nemec A."/>
            <person name="Radolfova-Krizova L."/>
        </authorList>
    </citation>
    <scope>NUCLEOTIDE SEQUENCE [LARGE SCALE GENOMIC DNA]</scope>
    <source>
        <strain evidence="1 2">PBJ7</strain>
    </source>
</reference>
<comment type="caution">
    <text evidence="1">The sequence shown here is derived from an EMBL/GenBank/DDBJ whole genome shotgun (WGS) entry which is preliminary data.</text>
</comment>
<name>A0A1Z9YUN8_9GAMM</name>
<evidence type="ECO:0008006" key="3">
    <source>
        <dbReference type="Google" id="ProtNLM"/>
    </source>
</evidence>
<protein>
    <recommendedName>
        <fullName evidence="3">CDI immunity protein domain-containing protein</fullName>
    </recommendedName>
</protein>
<organism evidence="1 2">
    <name type="scientific">Acinetobacter populi</name>
    <dbReference type="NCBI Taxonomy" id="1582270"/>
    <lineage>
        <taxon>Bacteria</taxon>
        <taxon>Pseudomonadati</taxon>
        <taxon>Pseudomonadota</taxon>
        <taxon>Gammaproteobacteria</taxon>
        <taxon>Moraxellales</taxon>
        <taxon>Moraxellaceae</taxon>
        <taxon>Acinetobacter</taxon>
    </lineage>
</organism>
<dbReference type="EMBL" id="NEXX01000006">
    <property type="protein sequence ID" value="OUY05869.1"/>
    <property type="molecule type" value="Genomic_DNA"/>
</dbReference>
<sequence length="119" mass="13742">MIGYINEEGCSIKLMPLLWCLGFGVLGGQDLEYYLRGIIGKNPMEPVGGDPGWNLIPEEQNGETIYYAWVDEMMGLEPNEGCYDEITVKYHIRKGLENVLKEQPHRKDEINRIFKKYDL</sequence>
<dbReference type="Proteomes" id="UP000196536">
    <property type="component" value="Unassembled WGS sequence"/>
</dbReference>
<dbReference type="AlphaFoldDB" id="A0A1Z9YUN8"/>
<accession>A0A1Z9YUN8</accession>
<evidence type="ECO:0000313" key="2">
    <source>
        <dbReference type="Proteomes" id="UP000196536"/>
    </source>
</evidence>
<dbReference type="RefSeq" id="WP_087621424.1">
    <property type="nucleotide sequence ID" value="NZ_NEXX01000006.1"/>
</dbReference>
<keyword evidence="2" id="KW-1185">Reference proteome</keyword>
<proteinExistence type="predicted"/>
<evidence type="ECO:0000313" key="1">
    <source>
        <dbReference type="EMBL" id="OUY05869.1"/>
    </source>
</evidence>
<gene>
    <name evidence="1" type="ORF">CAP51_14190</name>
</gene>
<dbReference type="OrthoDB" id="6692783at2"/>